<dbReference type="EMBL" id="WNTK01025724">
    <property type="protein sequence ID" value="KAG9461230.1"/>
    <property type="molecule type" value="Genomic_DNA"/>
</dbReference>
<feature type="compositionally biased region" description="Basic and acidic residues" evidence="3">
    <location>
        <begin position="119"/>
        <end position="135"/>
    </location>
</feature>
<feature type="non-terminal residue" evidence="4">
    <location>
        <position position="135"/>
    </location>
</feature>
<comment type="caution">
    <text evidence="4">The sequence shown here is derived from an EMBL/GenBank/DDBJ whole genome shotgun (WGS) entry which is preliminary data.</text>
</comment>
<keyword evidence="2" id="KW-0802">TPR repeat</keyword>
<evidence type="ECO:0000256" key="3">
    <source>
        <dbReference type="SAM" id="MobiDB-lite"/>
    </source>
</evidence>
<dbReference type="GO" id="GO:0070062">
    <property type="term" value="C:extracellular exosome"/>
    <property type="evidence" value="ECO:0007669"/>
    <property type="project" value="TreeGrafter"/>
</dbReference>
<reference evidence="4" key="1">
    <citation type="thesis" date="2020" institute="ProQuest LLC" country="789 East Eisenhower Parkway, Ann Arbor, MI, USA">
        <title>Comparative Genomics and Chromosome Evolution.</title>
        <authorList>
            <person name="Mudd A.B."/>
        </authorList>
    </citation>
    <scope>NUCLEOTIDE SEQUENCE</scope>
    <source>
        <strain evidence="4">HN-11 Male</strain>
        <tissue evidence="4">Kidney and liver</tissue>
    </source>
</reference>
<accession>A0A8J6E3F2</accession>
<dbReference type="GO" id="GO:0031514">
    <property type="term" value="C:motile cilium"/>
    <property type="evidence" value="ECO:0007669"/>
    <property type="project" value="TreeGrafter"/>
</dbReference>
<dbReference type="PANTHER" id="PTHR44314:SF1">
    <property type="entry name" value="CILIA- AND FLAGELLA-ASSOCIATED PROTEIN 70"/>
    <property type="match status" value="1"/>
</dbReference>
<organism evidence="4 5">
    <name type="scientific">Eleutherodactylus coqui</name>
    <name type="common">Puerto Rican coqui</name>
    <dbReference type="NCBI Taxonomy" id="57060"/>
    <lineage>
        <taxon>Eukaryota</taxon>
        <taxon>Metazoa</taxon>
        <taxon>Chordata</taxon>
        <taxon>Craniata</taxon>
        <taxon>Vertebrata</taxon>
        <taxon>Euteleostomi</taxon>
        <taxon>Amphibia</taxon>
        <taxon>Batrachia</taxon>
        <taxon>Anura</taxon>
        <taxon>Neobatrachia</taxon>
        <taxon>Hyloidea</taxon>
        <taxon>Eleutherodactylidae</taxon>
        <taxon>Eleutherodactylinae</taxon>
        <taxon>Eleutherodactylus</taxon>
        <taxon>Eleutherodactylus</taxon>
    </lineage>
</organism>
<evidence type="ECO:0000256" key="2">
    <source>
        <dbReference type="ARBA" id="ARBA00022803"/>
    </source>
</evidence>
<dbReference type="InterPro" id="IPR052628">
    <property type="entry name" value="CFAP70"/>
</dbReference>
<feature type="non-terminal residue" evidence="4">
    <location>
        <position position="1"/>
    </location>
</feature>
<evidence type="ECO:0000313" key="4">
    <source>
        <dbReference type="EMBL" id="KAG9461230.1"/>
    </source>
</evidence>
<dbReference type="GO" id="GO:0003341">
    <property type="term" value="P:cilium movement"/>
    <property type="evidence" value="ECO:0007669"/>
    <property type="project" value="TreeGrafter"/>
</dbReference>
<sequence>SLQKRIAECRYWPVEIMRAPMSLAGKSKSGKAEKGDEDTPISFHGVAYINMVPLLYPGVKRLRGAYRVLAYQDAEVLEKTKCHHSVLRDVALQNSLMNKPTAAPPGLNSAYVKPTASRLAKDEKGAKDKEGGRRV</sequence>
<keyword evidence="5" id="KW-1185">Reference proteome</keyword>
<gene>
    <name evidence="4" type="ORF">GDO78_017587</name>
</gene>
<evidence type="ECO:0000313" key="5">
    <source>
        <dbReference type="Proteomes" id="UP000770717"/>
    </source>
</evidence>
<dbReference type="Proteomes" id="UP000770717">
    <property type="component" value="Unassembled WGS sequence"/>
</dbReference>
<dbReference type="PANTHER" id="PTHR44314">
    <property type="entry name" value="CILIA- AND FLAGELLA-ASSOCIATED PROTEIN 70"/>
    <property type="match status" value="1"/>
</dbReference>
<protein>
    <submittedName>
        <fullName evidence="4">Uncharacterized protein</fullName>
    </submittedName>
</protein>
<evidence type="ECO:0000256" key="1">
    <source>
        <dbReference type="ARBA" id="ARBA00022737"/>
    </source>
</evidence>
<dbReference type="GO" id="GO:0060271">
    <property type="term" value="P:cilium assembly"/>
    <property type="evidence" value="ECO:0007669"/>
    <property type="project" value="TreeGrafter"/>
</dbReference>
<dbReference type="OrthoDB" id="10262375at2759"/>
<proteinExistence type="predicted"/>
<keyword evidence="1" id="KW-0677">Repeat</keyword>
<dbReference type="AlphaFoldDB" id="A0A8J6E3F2"/>
<name>A0A8J6E3F2_ELECQ</name>
<feature type="region of interest" description="Disordered" evidence="3">
    <location>
        <begin position="99"/>
        <end position="135"/>
    </location>
</feature>